<evidence type="ECO:0000313" key="4">
    <source>
        <dbReference type="Proteomes" id="UP001528920"/>
    </source>
</evidence>
<accession>A0ABT5VP11</accession>
<dbReference type="InterPro" id="IPR036890">
    <property type="entry name" value="HATPase_C_sf"/>
</dbReference>
<dbReference type="PANTHER" id="PTHR34220">
    <property type="entry name" value="SENSOR HISTIDINE KINASE YPDA"/>
    <property type="match status" value="1"/>
</dbReference>
<dbReference type="RefSeq" id="WP_275108513.1">
    <property type="nucleotide sequence ID" value="NZ_JAKJSC010000001.1"/>
</dbReference>
<dbReference type="PANTHER" id="PTHR34220:SF7">
    <property type="entry name" value="SENSOR HISTIDINE KINASE YPDA"/>
    <property type="match status" value="1"/>
</dbReference>
<evidence type="ECO:0000256" key="1">
    <source>
        <dbReference type="SAM" id="Phobius"/>
    </source>
</evidence>
<name>A0ABT5VP11_9BACT</name>
<keyword evidence="1" id="KW-1133">Transmembrane helix</keyword>
<evidence type="ECO:0000259" key="2">
    <source>
        <dbReference type="Pfam" id="PF06580"/>
    </source>
</evidence>
<gene>
    <name evidence="3" type="ORF">L3049_04070</name>
</gene>
<dbReference type="EMBL" id="JAKJSC010000001">
    <property type="protein sequence ID" value="MDE5417176.1"/>
    <property type="molecule type" value="Genomic_DNA"/>
</dbReference>
<dbReference type="GO" id="GO:0016301">
    <property type="term" value="F:kinase activity"/>
    <property type="evidence" value="ECO:0007669"/>
    <property type="project" value="UniProtKB-KW"/>
</dbReference>
<keyword evidence="1" id="KW-0472">Membrane</keyword>
<dbReference type="InterPro" id="IPR010559">
    <property type="entry name" value="Sig_transdc_His_kin_internal"/>
</dbReference>
<feature type="transmembrane region" description="Helical" evidence="1">
    <location>
        <begin position="59"/>
        <end position="84"/>
    </location>
</feature>
<keyword evidence="3" id="KW-0418">Kinase</keyword>
<keyword evidence="4" id="KW-1185">Reference proteome</keyword>
<dbReference type="Gene3D" id="3.30.565.10">
    <property type="entry name" value="Histidine kinase-like ATPase, C-terminal domain"/>
    <property type="match status" value="1"/>
</dbReference>
<reference evidence="3 4" key="1">
    <citation type="submission" date="2022-01" db="EMBL/GenBank/DDBJ databases">
        <title>Labilibaculum sp. nov, a marine bacterium isolated from Antarctica.</title>
        <authorList>
            <person name="Dai W."/>
        </authorList>
    </citation>
    <scope>NUCLEOTIDE SEQUENCE [LARGE SCALE GENOMIC DNA]</scope>
    <source>
        <strain evidence="3 4">DW002</strain>
    </source>
</reference>
<sequence>MAFLFISVFFGLYSQDYYNALIFCLCFVPLAYVSTRLLNNFLIPRYLLTKRYFRFGLYLFYLMCLSLSIETLIIAGLYVLIWNYSLAGIDPATMDVRFLIVGLYFVILVGVAYRQLQRSLKEQRLREQQDKVKVETELRLKEAELSLLKAQVNPHFLFNSLNSIYGLSLEKSEETPRMIMLLSDILDYTLYGCNTEFVSLAKEIELIENYATIQKGRFADTIDLNMDLSKGKELNILIAPLLFLPLVENCFKHSSRKENEESEITIRMTTDTDLVFTVKNPTGLRIQDHKNGGIGLENLKKRLDLIYPQKHQLTTKEQDNYFEVELRLMVLNDNVCER</sequence>
<dbReference type="InterPro" id="IPR050640">
    <property type="entry name" value="Bact_2-comp_sensor_kinase"/>
</dbReference>
<keyword evidence="1" id="KW-0812">Transmembrane</keyword>
<keyword evidence="3" id="KW-0808">Transferase</keyword>
<feature type="transmembrane region" description="Helical" evidence="1">
    <location>
        <begin position="96"/>
        <end position="116"/>
    </location>
</feature>
<feature type="transmembrane region" description="Helical" evidence="1">
    <location>
        <begin position="20"/>
        <end position="38"/>
    </location>
</feature>
<dbReference type="Pfam" id="PF06580">
    <property type="entry name" value="His_kinase"/>
    <property type="match status" value="1"/>
</dbReference>
<protein>
    <submittedName>
        <fullName evidence="3">Histidine kinase</fullName>
    </submittedName>
</protein>
<evidence type="ECO:0000313" key="3">
    <source>
        <dbReference type="EMBL" id="MDE5417176.1"/>
    </source>
</evidence>
<organism evidence="3 4">
    <name type="scientific">Paralabilibaculum antarcticum</name>
    <dbReference type="NCBI Taxonomy" id="2912572"/>
    <lineage>
        <taxon>Bacteria</taxon>
        <taxon>Pseudomonadati</taxon>
        <taxon>Bacteroidota</taxon>
        <taxon>Bacteroidia</taxon>
        <taxon>Marinilabiliales</taxon>
        <taxon>Marinifilaceae</taxon>
        <taxon>Paralabilibaculum</taxon>
    </lineage>
</organism>
<proteinExistence type="predicted"/>
<dbReference type="Proteomes" id="UP001528920">
    <property type="component" value="Unassembled WGS sequence"/>
</dbReference>
<comment type="caution">
    <text evidence="3">The sequence shown here is derived from an EMBL/GenBank/DDBJ whole genome shotgun (WGS) entry which is preliminary data.</text>
</comment>
<feature type="domain" description="Signal transduction histidine kinase internal region" evidence="2">
    <location>
        <begin position="143"/>
        <end position="221"/>
    </location>
</feature>